<name>A0A368RYH8_SETIT</name>
<dbReference type="OrthoDB" id="672647at2759"/>
<protein>
    <recommendedName>
        <fullName evidence="2">GTD-binding domain-containing protein</fullName>
    </recommendedName>
</protein>
<dbReference type="EMBL" id="CM003534">
    <property type="protein sequence ID" value="RCV35219.1"/>
    <property type="molecule type" value="Genomic_DNA"/>
</dbReference>
<accession>A0A368RYH8</accession>
<sequence>MAGKIEEGQYKVRRMELQTADVDREIEVLEKVVEGMEAERQYELDLAAHCIDLEMMRRARQLARPRPPLSEAEERALRDIRDLAASAVTDYAAIIGPEPAYDRPLNPFNDTFRLPLPRAMVEASASRQR</sequence>
<evidence type="ECO:0008006" key="2">
    <source>
        <dbReference type="Google" id="ProtNLM"/>
    </source>
</evidence>
<proteinExistence type="predicted"/>
<dbReference type="AlphaFoldDB" id="A0A368RYH8"/>
<reference evidence="1" key="2">
    <citation type="submission" date="2015-07" db="EMBL/GenBank/DDBJ databases">
        <authorList>
            <person name="Noorani M."/>
        </authorList>
    </citation>
    <scope>NUCLEOTIDE SEQUENCE</scope>
    <source>
        <strain evidence="1">Yugu1</strain>
    </source>
</reference>
<gene>
    <name evidence="1" type="ORF">SETIT_7G223000v2</name>
</gene>
<evidence type="ECO:0000313" key="1">
    <source>
        <dbReference type="EMBL" id="RCV35219.1"/>
    </source>
</evidence>
<reference evidence="1" key="1">
    <citation type="journal article" date="2012" name="Nat. Biotechnol.">
        <title>Reference genome sequence of the model plant Setaria.</title>
        <authorList>
            <person name="Bennetzen J.L."/>
            <person name="Schmutz J."/>
            <person name="Wang H."/>
            <person name="Percifield R."/>
            <person name="Hawkins J."/>
            <person name="Pontaroli A.C."/>
            <person name="Estep M."/>
            <person name="Feng L."/>
            <person name="Vaughn J.N."/>
            <person name="Grimwood J."/>
            <person name="Jenkins J."/>
            <person name="Barry K."/>
            <person name="Lindquist E."/>
            <person name="Hellsten U."/>
            <person name="Deshpande S."/>
            <person name="Wang X."/>
            <person name="Wu X."/>
            <person name="Mitros T."/>
            <person name="Triplett J."/>
            <person name="Yang X."/>
            <person name="Ye C.Y."/>
            <person name="Mauro-Herrera M."/>
            <person name="Wang L."/>
            <person name="Li P."/>
            <person name="Sharma M."/>
            <person name="Sharma R."/>
            <person name="Ronald P.C."/>
            <person name="Panaud O."/>
            <person name="Kellogg E.A."/>
            <person name="Brutnell T.P."/>
            <person name="Doust A.N."/>
            <person name="Tuskan G.A."/>
            <person name="Rokhsar D."/>
            <person name="Devos K.M."/>
        </authorList>
    </citation>
    <scope>NUCLEOTIDE SEQUENCE [LARGE SCALE GENOMIC DNA]</scope>
    <source>
        <strain evidence="1">Yugu1</strain>
    </source>
</reference>
<organism evidence="1">
    <name type="scientific">Setaria italica</name>
    <name type="common">Foxtail millet</name>
    <name type="synonym">Panicum italicum</name>
    <dbReference type="NCBI Taxonomy" id="4555"/>
    <lineage>
        <taxon>Eukaryota</taxon>
        <taxon>Viridiplantae</taxon>
        <taxon>Streptophyta</taxon>
        <taxon>Embryophyta</taxon>
        <taxon>Tracheophyta</taxon>
        <taxon>Spermatophyta</taxon>
        <taxon>Magnoliopsida</taxon>
        <taxon>Liliopsida</taxon>
        <taxon>Poales</taxon>
        <taxon>Poaceae</taxon>
        <taxon>PACMAD clade</taxon>
        <taxon>Panicoideae</taxon>
        <taxon>Panicodae</taxon>
        <taxon>Paniceae</taxon>
        <taxon>Cenchrinae</taxon>
        <taxon>Setaria</taxon>
    </lineage>
</organism>